<accession>A0A5A5RXM8</accession>
<dbReference type="AlphaFoldDB" id="A0A5A5RXM8"/>
<organism evidence="1 2">
    <name type="scientific">Microcystis aeruginosa NIES-2521</name>
    <dbReference type="NCBI Taxonomy" id="2303983"/>
    <lineage>
        <taxon>Bacteria</taxon>
        <taxon>Bacillati</taxon>
        <taxon>Cyanobacteriota</taxon>
        <taxon>Cyanophyceae</taxon>
        <taxon>Oscillatoriophycideae</taxon>
        <taxon>Chroococcales</taxon>
        <taxon>Microcystaceae</taxon>
        <taxon>Microcystis</taxon>
    </lineage>
</organism>
<sequence length="53" mass="5911">MIILAPVRLALFPFWKRTKKKRGNFSTAAMVFANAPYSAHPLMLEAGSFVNIS</sequence>
<comment type="caution">
    <text evidence="1">The sequence shown here is derived from an EMBL/GenBank/DDBJ whole genome shotgun (WGS) entry which is preliminary data.</text>
</comment>
<dbReference type="EMBL" id="BHVQ01000013">
    <property type="protein sequence ID" value="GCA79459.1"/>
    <property type="molecule type" value="Genomic_DNA"/>
</dbReference>
<dbReference type="Proteomes" id="UP000324689">
    <property type="component" value="Unassembled WGS sequence"/>
</dbReference>
<gene>
    <name evidence="1" type="ORF">MiTs_01450</name>
</gene>
<reference evidence="1 2" key="1">
    <citation type="submission" date="2018-09" db="EMBL/GenBank/DDBJ databases">
        <title>Evolutionary history of phycoerythrin pigmentation in the water bloom-forming cyanobacterium Microcystis aeruginosa.</title>
        <authorList>
            <person name="Tanabe Y."/>
            <person name="Tanabe Y."/>
            <person name="Yamaguchi H."/>
        </authorList>
    </citation>
    <scope>NUCLEOTIDE SEQUENCE [LARGE SCALE GENOMIC DNA]</scope>
    <source>
        <strain evidence="1 2">NIES-2521</strain>
    </source>
</reference>
<evidence type="ECO:0000313" key="1">
    <source>
        <dbReference type="EMBL" id="GCA79459.1"/>
    </source>
</evidence>
<evidence type="ECO:0000313" key="2">
    <source>
        <dbReference type="Proteomes" id="UP000324689"/>
    </source>
</evidence>
<proteinExistence type="predicted"/>
<name>A0A5A5RXM8_MICAE</name>
<protein>
    <submittedName>
        <fullName evidence="1">Uncharacterized protein</fullName>
    </submittedName>
</protein>
<dbReference type="RefSeq" id="WP_172968135.1">
    <property type="nucleotide sequence ID" value="NZ_BHVQ01000013.1"/>
</dbReference>